<feature type="transmembrane region" description="Helical" evidence="1">
    <location>
        <begin position="12"/>
        <end position="32"/>
    </location>
</feature>
<keyword evidence="1" id="KW-0472">Membrane</keyword>
<feature type="transmembrane region" description="Helical" evidence="1">
    <location>
        <begin position="173"/>
        <end position="190"/>
    </location>
</feature>
<dbReference type="HOGENOM" id="CLU_952312_0_0_9"/>
<dbReference type="Proteomes" id="UP000006437">
    <property type="component" value="Unassembled WGS sequence"/>
</dbReference>
<protein>
    <recommendedName>
        <fullName evidence="4">ABC-2 family transporter protein</fullName>
    </recommendedName>
</protein>
<dbReference type="EMBL" id="AFZE01000025">
    <property type="protein sequence ID" value="EHL14539.1"/>
    <property type="molecule type" value="Genomic_DNA"/>
</dbReference>
<feature type="transmembrane region" description="Helical" evidence="1">
    <location>
        <begin position="299"/>
        <end position="320"/>
    </location>
</feature>
<evidence type="ECO:0000313" key="3">
    <source>
        <dbReference type="Proteomes" id="UP000006437"/>
    </source>
</evidence>
<feature type="transmembrane region" description="Helical" evidence="1">
    <location>
        <begin position="238"/>
        <end position="256"/>
    </location>
</feature>
<keyword evidence="1" id="KW-0812">Transmembrane</keyword>
<feature type="transmembrane region" description="Helical" evidence="1">
    <location>
        <begin position="211"/>
        <end position="232"/>
    </location>
</feature>
<evidence type="ECO:0008006" key="4">
    <source>
        <dbReference type="Google" id="ProtNLM"/>
    </source>
</evidence>
<evidence type="ECO:0000256" key="1">
    <source>
        <dbReference type="SAM" id="Phobius"/>
    </source>
</evidence>
<feature type="transmembrane region" description="Helical" evidence="1">
    <location>
        <begin position="261"/>
        <end position="279"/>
    </location>
</feature>
<dbReference type="RefSeq" id="WP_009526341.1">
    <property type="nucleotide sequence ID" value="NZ_JH414569.1"/>
</dbReference>
<dbReference type="AlphaFoldDB" id="G9X181"/>
<reference evidence="2 3" key="1">
    <citation type="submission" date="2011-08" db="EMBL/GenBank/DDBJ databases">
        <title>The Genome Sequence of Eubacteriaceae bacterium ACC19a.</title>
        <authorList>
            <consortium name="The Broad Institute Genome Sequencing Platform"/>
            <person name="Earl A."/>
            <person name="Ward D."/>
            <person name="Feldgarden M."/>
            <person name="Gevers D."/>
            <person name="Sizova M."/>
            <person name="Hazen A."/>
            <person name="Epstein S."/>
            <person name="Young S.K."/>
            <person name="Zeng Q."/>
            <person name="Gargeya S."/>
            <person name="Fitzgerald M."/>
            <person name="Haas B."/>
            <person name="Abouelleil A."/>
            <person name="Alvarado L."/>
            <person name="Arachchi H.M."/>
            <person name="Berlin A."/>
            <person name="Brown A."/>
            <person name="Chapman S.B."/>
            <person name="Chen Z."/>
            <person name="Dunbar C."/>
            <person name="Freedman E."/>
            <person name="Gearin G."/>
            <person name="Gellesch M."/>
            <person name="Goldberg J."/>
            <person name="Griggs A."/>
            <person name="Gujja S."/>
            <person name="Heiman D."/>
            <person name="Howarth C."/>
            <person name="Larson L."/>
            <person name="Lui A."/>
            <person name="MacDonald P.J.P."/>
            <person name="Montmayeur A."/>
            <person name="Murphy C."/>
            <person name="Neiman D."/>
            <person name="Pearson M."/>
            <person name="Priest M."/>
            <person name="Roberts A."/>
            <person name="Saif S."/>
            <person name="Shea T."/>
            <person name="Shenoy N."/>
            <person name="Sisk P."/>
            <person name="Stolte C."/>
            <person name="Sykes S."/>
            <person name="Wortman J."/>
            <person name="Nusbaum C."/>
            <person name="Birren B."/>
        </authorList>
    </citation>
    <scope>NUCLEOTIDE SEQUENCE [LARGE SCALE GENOMIC DNA]</scope>
    <source>
        <strain evidence="2 3">ACC19a</strain>
    </source>
</reference>
<organism evidence="2 3">
    <name type="scientific">Peptoanaerobacter stomatis</name>
    <dbReference type="NCBI Taxonomy" id="796937"/>
    <lineage>
        <taxon>Bacteria</taxon>
        <taxon>Bacillati</taxon>
        <taxon>Bacillota</taxon>
        <taxon>Clostridia</taxon>
        <taxon>Peptostreptococcales</taxon>
        <taxon>Filifactoraceae</taxon>
        <taxon>Peptoanaerobacter</taxon>
    </lineage>
</organism>
<sequence>MFIIFIKRYVKTPIFALALLSTITIYFLYMQLDLNFSENLKTGIYLANNSVVENNFADKLINKSSYFKYKKYEDLENMKNDIKNGKITYGFSVDLTKKDKPFTIYGSDGKFSEIAKEDFYSTYFEIISYDYTREMLSLSDDKYVKMYEKELPRTFKFEYDMSETGKIFPIKEVMSFLLYVLSLLVCYDYLNLESKSEFFSTFKGQKLKNMFLFESILVNAVIYAILLIMTGIFTPVYFFIYNITLYLSSCIIIELFSKKNYLYFMPIIIMLAMLSIFISKFESAKFSFIFLNNVYIATYANNIIPIITYMFVLVIVYLLIGKLKKYRI</sequence>
<keyword evidence="1" id="KW-1133">Transmembrane helix</keyword>
<evidence type="ECO:0000313" key="2">
    <source>
        <dbReference type="EMBL" id="EHL14539.1"/>
    </source>
</evidence>
<name>G9X181_9FIRM</name>
<comment type="caution">
    <text evidence="2">The sequence shown here is derived from an EMBL/GenBank/DDBJ whole genome shotgun (WGS) entry which is preliminary data.</text>
</comment>
<accession>G9X181</accession>
<dbReference type="BioCyc" id="EBAC796937-HMP:GMGH-2153-MONOMER"/>
<proteinExistence type="predicted"/>
<gene>
    <name evidence="2" type="ORF">HMPREF9629_02125</name>
</gene>